<keyword evidence="4" id="KW-1185">Reference proteome</keyword>
<sequence>MSNTSGNSLLALLTGALIGAGIGILYAPDKGTKTREKIKDGFQDAKDDLKTKLDEVSEQLKSKLNNSKDNLEDSFEEMVSNASHKTEDLILFLEQKLAELKEQNAKLQK</sequence>
<evidence type="ECO:0000256" key="2">
    <source>
        <dbReference type="SAM" id="Phobius"/>
    </source>
</evidence>
<keyword evidence="2" id="KW-0812">Transmembrane</keyword>
<dbReference type="PANTHER" id="PTHR35792:SF2">
    <property type="entry name" value="GENERAL STRESS PROTEIN"/>
    <property type="match status" value="1"/>
</dbReference>
<name>A0ABN6KY28_9FLAO</name>
<evidence type="ECO:0008006" key="5">
    <source>
        <dbReference type="Google" id="ProtNLM"/>
    </source>
</evidence>
<dbReference type="EMBL" id="AP025184">
    <property type="protein sequence ID" value="BDB54261.1"/>
    <property type="molecule type" value="Genomic_DNA"/>
</dbReference>
<keyword evidence="1" id="KW-0175">Coiled coil</keyword>
<gene>
    <name evidence="3" type="ORF">GENT5_05660</name>
</gene>
<dbReference type="SUPFAM" id="SSF58113">
    <property type="entry name" value="Apolipoprotein A-I"/>
    <property type="match status" value="1"/>
</dbReference>
<keyword evidence="2" id="KW-1133">Transmembrane helix</keyword>
<dbReference type="InterPro" id="IPR052928">
    <property type="entry name" value="Desiccation-related_membrane"/>
</dbReference>
<reference evidence="3 4" key="2">
    <citation type="journal article" date="2022" name="Microorganisms">
        <title>Complete Genome Sequences of Two Flavobacterium ammonificans Strains and a Flavobacterium ammoniigenes Strain of Ammonifying Bacterioplankton Isolated from Surface River Water.</title>
        <authorList>
            <person name="Suda W."/>
            <person name="Ogata Y."/>
            <person name="Shindo C."/>
            <person name="Watanabe K."/>
        </authorList>
    </citation>
    <scope>NUCLEOTIDE SEQUENCE [LARGE SCALE GENOMIC DNA]</scope>
    <source>
        <strain evidence="3 4">GENT5</strain>
    </source>
</reference>
<dbReference type="Gene3D" id="1.20.120.20">
    <property type="entry name" value="Apolipoprotein"/>
    <property type="match status" value="1"/>
</dbReference>
<feature type="transmembrane region" description="Helical" evidence="2">
    <location>
        <begin position="6"/>
        <end position="27"/>
    </location>
</feature>
<dbReference type="Pfam" id="PF12732">
    <property type="entry name" value="YtxH"/>
    <property type="match status" value="1"/>
</dbReference>
<dbReference type="InterPro" id="IPR024623">
    <property type="entry name" value="YtxH"/>
</dbReference>
<accession>A0ABN6KY28</accession>
<evidence type="ECO:0000313" key="3">
    <source>
        <dbReference type="EMBL" id="BDB54261.1"/>
    </source>
</evidence>
<reference evidence="3 4" key="1">
    <citation type="journal article" date="2022" name="Int. J. Syst. Evol. Microbiol.">
        <title>Flavobacterium ammonificans sp. nov. and Flavobacterium ammoniigenes sp. nov., ammonifying bacteria isolated from surface river water.</title>
        <authorList>
            <person name="Watanabe K."/>
            <person name="Kitamura T."/>
            <person name="Ogata Y."/>
            <person name="Shindo C."/>
            <person name="Suda W."/>
        </authorList>
    </citation>
    <scope>NUCLEOTIDE SEQUENCE [LARGE SCALE GENOMIC DNA]</scope>
    <source>
        <strain evidence="3 4">GENT5</strain>
    </source>
</reference>
<feature type="coiled-coil region" evidence="1">
    <location>
        <begin position="39"/>
        <end position="103"/>
    </location>
</feature>
<organism evidence="3 4">
    <name type="scientific">Flavobacterium ammoniigenes</name>
    <dbReference type="NCBI Taxonomy" id="1751095"/>
    <lineage>
        <taxon>Bacteria</taxon>
        <taxon>Pseudomonadati</taxon>
        <taxon>Bacteroidota</taxon>
        <taxon>Flavobacteriia</taxon>
        <taxon>Flavobacteriales</taxon>
        <taxon>Flavobacteriaceae</taxon>
        <taxon>Flavobacterium</taxon>
    </lineage>
</organism>
<dbReference type="PANTHER" id="PTHR35792">
    <property type="entry name" value="GENERAL STRESS PROTEIN"/>
    <property type="match status" value="1"/>
</dbReference>
<evidence type="ECO:0000256" key="1">
    <source>
        <dbReference type="SAM" id="Coils"/>
    </source>
</evidence>
<proteinExistence type="predicted"/>
<dbReference type="RefSeq" id="WP_229318005.1">
    <property type="nucleotide sequence ID" value="NZ_AP025184.1"/>
</dbReference>
<keyword evidence="2" id="KW-0472">Membrane</keyword>
<dbReference type="Proteomes" id="UP001319867">
    <property type="component" value="Chromosome"/>
</dbReference>
<protein>
    <recommendedName>
        <fullName evidence="5">Gas vesicle protein</fullName>
    </recommendedName>
</protein>
<evidence type="ECO:0000313" key="4">
    <source>
        <dbReference type="Proteomes" id="UP001319867"/>
    </source>
</evidence>